<feature type="domain" description="ZU5" evidence="11">
    <location>
        <begin position="1444"/>
        <end position="1601"/>
    </location>
</feature>
<dbReference type="FunFam" id="1.25.40.20:FF:000001">
    <property type="entry name" value="Ankyrin-2 isoform 2"/>
    <property type="match status" value="1"/>
</dbReference>
<feature type="repeat" description="ANK" evidence="7">
    <location>
        <begin position="1100"/>
        <end position="1132"/>
    </location>
</feature>
<feature type="repeat" description="ANK" evidence="7">
    <location>
        <begin position="671"/>
        <end position="703"/>
    </location>
</feature>
<feature type="region of interest" description="Disordered" evidence="9">
    <location>
        <begin position="6189"/>
        <end position="6215"/>
    </location>
</feature>
<feature type="region of interest" description="Disordered" evidence="9">
    <location>
        <begin position="2524"/>
        <end position="2546"/>
    </location>
</feature>
<feature type="compositionally biased region" description="Polar residues" evidence="9">
    <location>
        <begin position="5414"/>
        <end position="5429"/>
    </location>
</feature>
<dbReference type="PANTHER" id="PTHR24123">
    <property type="entry name" value="ANKYRIN REPEAT-CONTAINING"/>
    <property type="match status" value="1"/>
</dbReference>
<feature type="compositionally biased region" description="Polar residues" evidence="9">
    <location>
        <begin position="7351"/>
        <end position="7361"/>
    </location>
</feature>
<feature type="repeat" description="ANK" evidence="7">
    <location>
        <begin position="737"/>
        <end position="769"/>
    </location>
</feature>
<dbReference type="Pfam" id="PF05024">
    <property type="entry name" value="Gpi1"/>
    <property type="match status" value="1"/>
</dbReference>
<feature type="repeat" description="ANK" evidence="7">
    <location>
        <begin position="1001"/>
        <end position="1033"/>
    </location>
</feature>
<sequence length="7728" mass="846596">MSYVKVNFLFKRILLYDAVCAKLDQIYHKRWSYLLIDFIVGLSLFLMMRNATFVHQFAENCEIYIMWIQRLIEWLMGAPGGLKLNKPLNTALGSFFIYHITLWRRYLYILRPLIHFTALSFNYASLFGISISLAVLYDSISLFTVHVFCFYVYAGRFYQLQLNGLISLGRLFRGKKYNPLRNRVDSCCFDKEQLLLGTVAFTIFFFLLPTIFTYYVVFSSLRFIVFVVQSVLLSIVRQFQFNRCNDEESGLMWTERHLQSELWAHHPAVLFTMRDGYRFLFFSTALINQSQFIPLSNPSSLSSSSLYSSTGITMPDIDAVSLSSVDTLQKQSRRYGERLFDAADDHCPFVLTANFGAHIDSWSSQSSSIGRFIDLIVWVERAGRISVYLSLQRASKQASCSSSIPLPPPPPTLLPVHFGKLSEPMSTAPLESRLSIAETVSREMGALDAQVMETDTSKPVRPSHIDIRESAAKVKDESSASFLRAARAGNLPELLDLLKAGTNINTCNANGLNALHIASKEGHADVVAELLARGADVDASTKKGNTALHIASLAGQLPVVTLLVEHNANVNVQSQDGFTPLYMAAQENHDKVVTFLLQHDANQSLATEEGFTPLAVALQQGHDRVVAILLENDTRGRVRLPALHIAAKKDDTKAAALLLQSDHNPDVTSKSGFTPLHIAAHYGNENMAKLLLEKGANVNFLARHNITPLHVASKWGRANLVSLLLAHGAVIDCRTKDLLTPLHCAARSGHEQIVDLLLEKGAPISAKSKNGLAPLHNAAQGDHADTARILLYHRAPVDEVTVDYLTALHIAAHYGHVRTAKLLLDRNADPNARALNGFTPLHVACKKNRIKVVELLLKYQAALQATTESGLTPLHVAAFMGCMNIVVYLIQHGARPDDTTVHGETPLHLAARAYQTDVVRILLRNGATVDAAAREGQTPLHIASRLGNTDIVMLLLQHGAKVDATARDNYTPLHVAAKEGHEDVVTILLDHNASCDLKTGKGYLPIHLASKYGNLSVVQALLEKGAEVDAEGKNQVTPLHVAAHYNHQQVALQLLEHNASPLAAAKNGFTPLHIVAKKNQMDIAPVLLEYHADVDAESKAGFTPLHLASENGHVEMAAFLIENGSNVNAQAKNGLTPMHMCAQNDHVEVAQLLKDSGAELNSQTKSGYTPLHVACHFGQINMVRFLLENGADLNIATLLGYTPLHQAAQQGHGIIVKMLIDYGASPNALTSTGQTPLAIAQKLGYVSVVETLRTVTETTIITETTTITEERYKVQSPETMQETFISESEDEGDETLNTNELDNLLNRGALSTLSNLHVNSGTLLMDTATSGQLAYSPSAMSNDFDCGLLKRRAAGDGIAHLRYTDDAAMVGSTSFENEIHRNIDLQEDLLPMDKSMEAEQLQLENLIKKVQQQPFTPSSTDYGFDIHLAADNIDVVRSALHSGFLVSFLVDARGGAMRGCRHSGVRVIIPPRKAPMPMRITCRYLRREKLIHPPPLNEGEALASRILEMGPAGAKFLGPVIIEVPHFASLRGREREIVILRSENGEHWKEHSLEATEDAVQEVLNESFDPEELSQLDDLNTTRITRILSSDFPQYFALVTRIRQEVHAVGPEGGMIASTVVPQVQALFPEGALTKTIKVSLQAHGIPQDLVTKLHGNRVAVSPIVTVEPRRRKFHKPITLCIPLPQSTNKGMITQYSAQTGQDPPTLRLLCSITGGTAAAKWEDITGTTQLTFSNDNVSFTTTVSARFWLMDCQTPRESARMAQEIYNEGIVVPYMAKFIVFARRPHPNEGQLRLFCVTDDKEDKTLERQEHYKEIAKSRDVEVLASRFQHLEFAGNLIPVTKSGEQLSLRFIPFQENRLMFLMKLRDFDDPDAAAAGRLAIMREPKQRAEALPPQHPICTLAITLPAYSATSGSDTLIAQHEQKVLQLAEAVEKPNLYTASRDSETMYNGVAFRRIEVPVSYANVEQHTSGVMKPKIDQSRVVEEEIVISPTRFEEISSAEQPQRQLRKLSDHLEEVTGVGFAQSPPLSEIAVAQMKEQIAVDAAAPPVIDDLSGIDGRTITHMPDSLGSSVGSSEQSDDTIICRPEADDTDAVTRAVNKAYPVYAGDRLLYDEQPAISLPPKDLRLDLKGNQSFEETNVHSVSVPYPIRVLLGGRKPDDRLSAESETTSTYESCAAEPMTVDKLAYDPGSSGLSPLQAEEWVSVATSQSSSPTTALLSDREPLSRAEITSDINLPYQTTTTASLIVDDVQQRQRQTLLAESLPTKREPERMSKTKSDEISVSSAALLAYRDDGIEHELDFKEPVSYLDQYAFYEENVRKPSSDVKAPTISKRVSLPREEKLLFKDSNLEDLETVDPSLSYMEQYHKYESTVARDSSREPVTQQLPVAAAETTGSLFYKDSCLEEVDHVEPGVSYLEQYKQHEARTTAAVRQLEPSSSLTYEDSDLQEPDHGDTSASNLEHSEQLKLESTRQYSVTKLKPILSEGGTLPITEGTLVYEGSFEEGKQEELEKPNEQLIASLSSLKESDSCQKPGTDSPHSETSRLSREIMTTTGPLIYHETSLEPVLQTDPNLSYLEEYHQYESSLKEKRSPSLLSEEKTTSSSAQKLTLDTGGSLVYQDSSSVEPLQQIDPNLSYLEEYNQHEKSLKKAGPFQRVMSGGGMTKKSTSFSSEADVPGSLTYRDDSLEPVERIEPIVSYLEEYRQHEVVCDKPESPPFSSLTDKSPSSAENENALITPLVYRESCLEATEEPPDLSVSYLDQYHQYEQSLKGDPSVKAVAKRMPIHSGERAIPGSLTYWDDSLEPVDQTEPAVSYLEEYHKHESMAAKTVHRPSASSNEQDVLPTDQLVYQESCCLEATENQPDLSVSYLEQYHQFEKSLKGGVPVMSAFAKKSPSLSSECEVPGSLIYQESSVEPVDRTEPMVSSYLDEYSLYEDAAKQVPVLATSSNIQRSLVEEDAVHTGPLFYQESFLEPVEHQQHDQKMSILEQYDNYELSLKPASETTARVVTERTASLNEKDAKIGPLSYKESSLEPVDVSCSALGYHVSQDDESQDSLKKDVRMGDVVVAAAGKLPSSGEIAHLTYEENECLQPIEIADPNVSYLEQYQEYETSNKKVTPATAEVGKLSSFGKDVVAAGLLTFEENGLEPMDQMDPTVSYLVEYEQFEKNLKGGGRSAESAFVKSPSVEREIVLAEPLSYRYSSLEQVDSAEPNVSYLEQYREYEKSLKKKDIPFVSTFAQSASFSQGVPSSPSSSLTYHDSGLDESERCFAEGDEPALERYEKEVETHSVVKPSDSVDDTAQSRSLFYKEDGSLQDVDNFDPHVSYLEQYRQYESSMMANRAGPDHAARTQLSVTAPSASLVYTESTLVEPDQTSSTVVNIREFQQKHDFSPEELDKFPTKLTDTSIQTTKPFSSALTYSDPGVEENADTDMALSYLKQYDEHEASLKKDDDVILRRAAAEGKFDSTSSALVYKDSGLEKAVEPVEGDVSYLELYEQHEANLKKKGSDGVAQLHGEHVIPVDALVYNDSGLEEVVADQNVSYLDQYQQEVPSGKKSSSIKVLLDLWNTTTKAVSSGYSSAGQADAEAKLPASSDVLLSKTAESSVEEVIPSSSCLTYKLDSSLDEMENVDPGTSYMEQYHQYETSLKKAGTGSSSAVAPTKSPPVSREMATSSSLISYQESNFEKSNLTEDVKPFVADSLSPRVIVVEEDSPGGDVSLSYTPSSLDEVTEGVVSMEPSVSSAITDRRVSYETVPVYQPQQTVAVVLDKPGELIYRDSGMNEFDEDDNDDASDGHRSSTQVVRRVVHFVEPGGRCRGDSNLPDLISTHSDVWIQEGGRLLENVNEVTLNVEVRRGQDSGEFVITMPERKPLPWEMEPLKPEHQAVQDKDQDEGNKVSSAEKATAIGDDVGFSWTILQSLREEEKNGDLISELWSVSERIEHLNASVGDTAQHGQSSLHEPCAAAVEICHDYEQQSSHLIQQQPLEEKSCPPMPNFELIITSSPLLRASISEPLLERSPEFFVPASAVRHFEAEYWSGEHDERGWSSSEDDDLDDLEQSSSGDGGKFQLLVASSEMDDDGHEQQLPYVHRCTPYGAVVQGLFNGWPVLGELTAQLRDHDSGRFVEPGFCEKLYQAEHWSGQHGDLLSDDEPRDVVDQQRTIVVQQGLFAGVPVIHCCLPTVSLSNFIDTEDYSRKTDVETSQETETLEEGYVEEGHLVSTKKIMRVVTTTRTLSEGPDGKPIQKTVTTTQTFGDTATGEPIVEEISSSPGTTTTGTSGQPLIRLKVDDAVFNGVLDKNAHIQLSPAAPAAGGGGGGENLYAAGPVGLVSQCRVMFEKKLPSSASMLHQLPLDLPEMSPVEDNPPQVSQPSRELVGTSPSEERSPLSEEGQFSERVEQEQQGSEEDAVSVRDRIKHFEQWDVEMQRKKFGLPERVGSTMMRVSQSSTIKGADARLPQQQNLDGHILLAARVVEDQIRQSFPSEIHLVESAPVSGSVSHCCELLTVQKPELPDTETLRDLSTKPTSTNVSPDLPVSFADQQLYVPDVGEQMPSLIAADEKPQTAELHFESNATALSEITVDQPSDVGRDGRADWEQQLLRVVAENEAIAQVQQARGGRMQVQTEPLNQQEGSSKHVAADTDELLTRSDSLSSAEQVLKLFGLDEQRACIEQSQWRTASTLQEATESQFSPVSVRAEQQFDQLEENASTEIEQFEKDTREEEEEVHKQSEQERYTSALGEMVESAAAAESERAVYKVDDVVAPSLDNLKATAISSVDDTVKSVHQETDKMTAADDDELEIRYCTELYDLCEQVDAVPVESFVEHRLLDYQRASLELIPEAHAQKTEEWTAEAGLPVLEPEVAFQEPTPTAQGFQTEDHRTVIVMTPSLGEEANELSVTGSAVQQPDDEKKHHVRVEQCSLVVLATEDVPVTECTDQVQHEWTNSIVSDQPTSVVCKSEIVDVEDKLRTTSCDQDFTKLTDLQKMEITDEEHDVPLVAVVQEDHGDVSYSEVELEKKSAESVVGECDGGQQSQTDQQLTRPGIASEDVQSAQLLSTFAHDTEKLVESPDGLTDSKAMELILEPGDNVQTPDTAKSWLYGKLMKSKHEDSLDLIFASVEAVDDAEIEMKDKFIEKKEEQEQEEEEEQITATPQIAEQAALDESYLIYSNVGVISGLQQQQHRRVATQLQCGNLVPVYSYCNVIDGLFRPMNAGVESKIDAATEQSDEARGLGDSAVGKIDAESSAPTSVTCYDDDSRAAYVSSRRDELLTDEDRPVDDDDEETVFCEVPPVSRQFFEEARDRRQIPGHLITDSAILLHRIHDISEGMLSPDEHFAPAVLMERTFMLSPIEGSPITPTAAGEGVSPFDHGHDHKTIIKEDDESAALVGGSPMSTGSDEDSSRLAAESEEQAHGIYETCKIGASQSGDYRTAEASPTLTERSWRGSLLAEEEEEQEDNDAKQKEKLDVGAPASATLVVDDDAPARSGASDMEFYVQRSYFQRIGSGGSLSPEQGTDAELVVDSEPFSPEPTDGVEFSAGDQLQSSAVAVEPDDYEHHPEPETALAAAMEVLQLKKDDDQSLLVSTTTFKSDDNYVETVTTSARPISVEFYKDTTVSSYVEQSDDADVETAFVRAVGHSHRGSQDTVRSVQETVINEPAGLAEYGIASAIPVDSSRPQTSAPLQLDEPSREVKFTQKMKGMFSGMFSGLSSKKVAVVEAVQQRSESAEQISRSIVALDESGASLPIDEHIQSLIRVHSDGLLTMLEQRSQEEAPKRHASSTLGVEQISAERSSLAGPLMHSSADVAHVEQATEHSGKVPSDVAVSALTKAELASSFGSQISITESGWMKTTYRVVVGSRKSSGVDSGADNDDAQQLDDASLKHGSLPSPTGGEEQIPEEVQLSKLDFLSAQEEPSNDEAVVTVPAPEICVTRASLISGSPDTDDIYVCDTEVSDAFLDNFVERPAEIDLPEICQSPGEESSSRIIHFNEHLEPSSLEVDSFEFSADTVSASSTDVVPAVELEAALAEQLVDDVLAEAFAIPHLASAEHGSRIPLGSLSTSDEEQQQQQADKHSIYDNEDKLLSTPSDVEHFSIPEELSSLCMTDQTGFVESTDCEQQRMQADEHEVSLPKEEAAAAAADPRDSTLSALSQFVEFERVTRAVISDIGLEESFADKQAQPLAEEEQSSSDPLLLEEVYQQPAVDTSTAGSGDTLLVQPVPPPPHDSMLEEEGNLQNHLVEKAILNSLPFYSYADVHADALPDAEQGISTDSTQKESTASTLPGESAFERVAHPNLNAAADESKPEQRPEAERAEHEADDEEHFEALSETDTPMSSALSVGACAVSYPAEDSSGSNVESAAAVSVLFSEVHEQCSTALSDHADAAVATQSVSATDLSVKERDEGVEEGGGVLSKIARDEHSCASSTTVCEGGAPPAEMVAPEELITKQRGIRDDHSFSIGQQPQLESAVAGEAVTDRPTESQSTVLLKQAEEKDKNADEICTLSAHTDNAAALITEVLKVAVEELREAEHALNIEAVCAEGVSSEMLSTGEELSRSESFTGTEEDHEINAVKQAHEPALFEQHHEDHDDKSATDAEKECAFYTGHTAVDLAESSALATAAEKPMNSDFSIQSDLLSSKTTPAEFQVHTGATDRTDDSDAQQHRKETVEANENLSLNDDTEGGVVNAGDSNFVSEVDSSAVCDAAVNVGSNAFVSLRYDGGSGLDEDSISAARLTFTTEGTARATDMESSQFSSDSLVDQEQKQVPYSFSPCVDDTSEGKTIDLNLTIQNLDQADDFSCKSVVDDDEAPVGWHAFPNEKHESSSAITGNEDGIQCRLVVVPQQDAVAGELLSISAEEAGADGANVSTSSVHSFADTGNLVNTGDVTDSVCKVAQNGHSELSVASQICETAEVGKTPVQDELKVQTEGDEPEIRCVEQFVIDETEGSSDAQTLVHEGDRLVSVVHHELIERQTSSEAVVQHSSDEMVGVAVSPSEEHSDAVQSAREEDECDKEWVFVESPDENVELETETELVEAKVGSPYPVWETPIECLKWSGDQIREIPPEQVVQVEQSPSDESEIVSDQPVLASVNSSIQMSSPEVDEVEPACLDSEIVYTLDDGLRAEVDSEQQQSTCSVPVRPDDLLLSSVCSEDSIEAVAPFVGEKKHEVEEQQSQESPVKSEEQSPEMELRIVAEAEVSEEEAVGSPGKRPATVRSSKHSSMDNVSDTSSLLEFERFERELMNIKTGDSSVSSSETEALNLPLANKRSSNGSVSSLAEFERLERECEESGAQLTMMGTSEKCAQGTQAEGAGESSLMMTLSDIKEESDSEDVQSVSEPERDSLATVVEQQVDSGRTTPTVGEQQQQQQQHEQSTFTTSMDSLEGFAMGMSKQQAQAQDMSLSQSDSIEPEQDSNLLQSGPKIIPELMFSSDKDSLIASTVSEMSTDDTDNADGLQEHTGEGRALLSCDTIGTFQEYGDEELLAERDSLCGDLEESTIVVDEQHQQPDADPDTPVDERRSFVTDCFSGSRSFGGTAVDSGSAVGAGGGGDGDFVTSLTRFETRRPLVDGSYEVITRTVSTRETDPVNSRIRFTGSESIESLTNALLSRSGSFEQFTSTDEQGNVTTTVVRRVSGGPLIDNWRAGELDETGSRSSIQSGVRSSESEWVWQDSGPNTTLVMRREHAALALQHHTYYQQQQQQQQQLQQHPQLQQQQSSGVTGARLERKLSDQSPDSDGSGDSLEMYHSNA</sequence>
<feature type="transmembrane region" description="Helical" evidence="10">
    <location>
        <begin position="194"/>
        <end position="217"/>
    </location>
</feature>
<feature type="region of interest" description="Disordered" evidence="9">
    <location>
        <begin position="2710"/>
        <end position="2730"/>
    </location>
</feature>
<feature type="repeat" description="ANK" evidence="7">
    <location>
        <begin position="704"/>
        <end position="736"/>
    </location>
</feature>
<evidence type="ECO:0000256" key="3">
    <source>
        <dbReference type="ARBA" id="ARBA00022490"/>
    </source>
</evidence>
<evidence type="ECO:0000256" key="2">
    <source>
        <dbReference type="ARBA" id="ARBA00004496"/>
    </source>
</evidence>
<name>A0A0V1MRV3_9BILA</name>
<feature type="compositionally biased region" description="Low complexity" evidence="9">
    <location>
        <begin position="7709"/>
        <end position="7720"/>
    </location>
</feature>
<feature type="repeat" description="ANK" evidence="7">
    <location>
        <begin position="1034"/>
        <end position="1066"/>
    </location>
</feature>
<feature type="region of interest" description="Disordered" evidence="9">
    <location>
        <begin position="7269"/>
        <end position="7399"/>
    </location>
</feature>
<dbReference type="InterPro" id="IPR002110">
    <property type="entry name" value="Ankyrin_rpt"/>
</dbReference>
<feature type="repeat" description="ANK" evidence="7">
    <location>
        <begin position="770"/>
        <end position="802"/>
    </location>
</feature>
<feature type="region of interest" description="Disordered" evidence="9">
    <location>
        <begin position="3645"/>
        <end position="3665"/>
    </location>
</feature>
<feature type="compositionally biased region" description="Polar residues" evidence="9">
    <location>
        <begin position="2524"/>
        <end position="2534"/>
    </location>
</feature>
<feature type="region of interest" description="Disordered" evidence="9">
    <location>
        <begin position="2653"/>
        <end position="2676"/>
    </location>
</feature>
<feature type="repeat" description="ANK" evidence="7">
    <location>
        <begin position="902"/>
        <end position="934"/>
    </location>
</feature>
<keyword evidence="5 7" id="KW-0040">ANK repeat</keyword>
<dbReference type="EMBL" id="JYDO01000049">
    <property type="protein sequence ID" value="KRZ74518.1"/>
    <property type="molecule type" value="Genomic_DNA"/>
</dbReference>
<feature type="compositionally biased region" description="Basic and acidic residues" evidence="9">
    <location>
        <begin position="7160"/>
        <end position="7175"/>
    </location>
</feature>
<feature type="repeat" description="ANK" evidence="7">
    <location>
        <begin position="1133"/>
        <end position="1165"/>
    </location>
</feature>
<dbReference type="Gene3D" id="2.60.40.2660">
    <property type="match status" value="1"/>
</dbReference>
<feature type="region of interest" description="Disordered" evidence="9">
    <location>
        <begin position="3776"/>
        <end position="3796"/>
    </location>
</feature>
<dbReference type="PROSITE" id="PS51145">
    <property type="entry name" value="ZU5"/>
    <property type="match status" value="2"/>
</dbReference>
<comment type="subcellular location">
    <subcellularLocation>
        <location evidence="2">Cytoplasm</location>
    </subcellularLocation>
    <subcellularLocation>
        <location evidence="1">Membrane</location>
    </subcellularLocation>
</comment>
<feature type="region of interest" description="Disordered" evidence="9">
    <location>
        <begin position="7142"/>
        <end position="7210"/>
    </location>
</feature>
<feature type="repeat" description="ANK" evidence="7">
    <location>
        <begin position="836"/>
        <end position="868"/>
    </location>
</feature>
<evidence type="ECO:0000256" key="8">
    <source>
        <dbReference type="SAM" id="Coils"/>
    </source>
</evidence>
<feature type="repeat" description="ANK" evidence="7">
    <location>
        <begin position="510"/>
        <end position="542"/>
    </location>
</feature>
<keyword evidence="4" id="KW-0677">Repeat</keyword>
<feature type="compositionally biased region" description="Polar residues" evidence="9">
    <location>
        <begin position="2716"/>
        <end position="2730"/>
    </location>
</feature>
<evidence type="ECO:0000256" key="4">
    <source>
        <dbReference type="ARBA" id="ARBA00022737"/>
    </source>
</evidence>
<feature type="transmembrane region" description="Helical" evidence="10">
    <location>
        <begin position="113"/>
        <end position="137"/>
    </location>
</feature>
<dbReference type="Pfam" id="PF17809">
    <property type="entry name" value="UPA_2"/>
    <property type="match status" value="1"/>
</dbReference>
<feature type="repeat" description="ANK" evidence="7">
    <location>
        <begin position="609"/>
        <end position="632"/>
    </location>
</feature>
<dbReference type="FunFam" id="1.25.40.20:FF:000003">
    <property type="entry name" value="Ankyrin, isoform B"/>
    <property type="match status" value="1"/>
</dbReference>
<keyword evidence="13" id="KW-1185">Reference proteome</keyword>
<feature type="region of interest" description="Disordered" evidence="9">
    <location>
        <begin position="6038"/>
        <end position="6063"/>
    </location>
</feature>
<feature type="repeat" description="ANK" evidence="7">
    <location>
        <begin position="1067"/>
        <end position="1099"/>
    </location>
</feature>
<feature type="transmembrane region" description="Helical" evidence="10">
    <location>
        <begin position="31"/>
        <end position="48"/>
    </location>
</feature>
<dbReference type="Pfam" id="PF12796">
    <property type="entry name" value="Ank_2"/>
    <property type="match status" value="8"/>
</dbReference>
<evidence type="ECO:0000256" key="5">
    <source>
        <dbReference type="ARBA" id="ARBA00023043"/>
    </source>
</evidence>
<dbReference type="GO" id="GO:0006506">
    <property type="term" value="P:GPI anchor biosynthetic process"/>
    <property type="evidence" value="ECO:0007669"/>
    <property type="project" value="InterPro"/>
</dbReference>
<dbReference type="Gene3D" id="1.25.40.20">
    <property type="entry name" value="Ankyrin repeat-containing domain"/>
    <property type="match status" value="3"/>
</dbReference>
<dbReference type="FunFam" id="2.60.220.30:FF:000002">
    <property type="entry name" value="Ankyrin-3 isoform 2"/>
    <property type="match status" value="1"/>
</dbReference>
<feature type="repeat" description="ANK" evidence="7">
    <location>
        <begin position="1199"/>
        <end position="1231"/>
    </location>
</feature>
<dbReference type="Pfam" id="PF00791">
    <property type="entry name" value="ZU5"/>
    <property type="match status" value="1"/>
</dbReference>
<keyword evidence="6 10" id="KW-0472">Membrane</keyword>
<keyword evidence="3" id="KW-0963">Cytoplasm</keyword>
<feature type="coiled-coil region" evidence="8">
    <location>
        <begin position="5112"/>
        <end position="5140"/>
    </location>
</feature>
<feature type="compositionally biased region" description="Low complexity" evidence="9">
    <location>
        <begin position="7679"/>
        <end position="7694"/>
    </location>
</feature>
<feature type="region of interest" description="Disordered" evidence="9">
    <location>
        <begin position="7679"/>
        <end position="7728"/>
    </location>
</feature>
<dbReference type="GO" id="GO:0016020">
    <property type="term" value="C:membrane"/>
    <property type="evidence" value="ECO:0007669"/>
    <property type="project" value="UniProtKB-SubCell"/>
</dbReference>
<protein>
    <submittedName>
        <fullName evidence="12">Ankyrin-2</fullName>
    </submittedName>
</protein>
<dbReference type="Gene3D" id="2.60.220.30">
    <property type="match status" value="2"/>
</dbReference>
<feature type="repeat" description="ANK" evidence="7">
    <location>
        <begin position="968"/>
        <end position="1000"/>
    </location>
</feature>
<feature type="compositionally biased region" description="Polar residues" evidence="9">
    <location>
        <begin position="6252"/>
        <end position="6268"/>
    </location>
</feature>
<dbReference type="GO" id="GO:0005737">
    <property type="term" value="C:cytoplasm"/>
    <property type="evidence" value="ECO:0007669"/>
    <property type="project" value="UniProtKB-SubCell"/>
</dbReference>
<dbReference type="SMART" id="SM00248">
    <property type="entry name" value="ANK"/>
    <property type="match status" value="22"/>
</dbReference>
<dbReference type="Pfam" id="PF00023">
    <property type="entry name" value="Ank"/>
    <property type="match status" value="3"/>
</dbReference>
<evidence type="ECO:0000313" key="13">
    <source>
        <dbReference type="Proteomes" id="UP000054843"/>
    </source>
</evidence>
<dbReference type="FunFam" id="2.60.220.30:FF:000001">
    <property type="entry name" value="Ankyrin-3 isoform 2"/>
    <property type="match status" value="1"/>
</dbReference>
<feature type="compositionally biased region" description="Basic and acidic residues" evidence="9">
    <location>
        <begin position="4375"/>
        <end position="4393"/>
    </location>
</feature>
<feature type="repeat" description="ANK" evidence="7">
    <location>
        <begin position="543"/>
        <end position="575"/>
    </location>
</feature>
<feature type="compositionally biased region" description="Basic and acidic residues" evidence="9">
    <location>
        <begin position="6286"/>
        <end position="6301"/>
    </location>
</feature>
<dbReference type="Pfam" id="PF13637">
    <property type="entry name" value="Ank_4"/>
    <property type="match status" value="1"/>
</dbReference>
<keyword evidence="10" id="KW-1133">Transmembrane helix</keyword>
<feature type="repeat" description="ANK" evidence="7">
    <location>
        <begin position="935"/>
        <end position="967"/>
    </location>
</feature>
<evidence type="ECO:0000313" key="12">
    <source>
        <dbReference type="EMBL" id="KRZ74518.1"/>
    </source>
</evidence>
<feature type="repeat" description="ANK" evidence="7">
    <location>
        <begin position="576"/>
        <end position="608"/>
    </location>
</feature>
<feature type="domain" description="ZU5" evidence="11">
    <location>
        <begin position="1603"/>
        <end position="1745"/>
    </location>
</feature>
<feature type="region of interest" description="Disordered" evidence="9">
    <location>
        <begin position="6252"/>
        <end position="6318"/>
    </location>
</feature>
<feature type="compositionally biased region" description="Low complexity" evidence="9">
    <location>
        <begin position="7631"/>
        <end position="7645"/>
    </location>
</feature>
<feature type="region of interest" description="Disordered" evidence="9">
    <location>
        <begin position="4349"/>
        <end position="4405"/>
    </location>
</feature>
<dbReference type="PROSITE" id="PS50297">
    <property type="entry name" value="ANK_REP_REGION"/>
    <property type="match status" value="21"/>
</dbReference>
<keyword evidence="8" id="KW-0175">Coiled coil</keyword>
<evidence type="ECO:0000256" key="1">
    <source>
        <dbReference type="ARBA" id="ARBA00004370"/>
    </source>
</evidence>
<feature type="coiled-coil region" evidence="8">
    <location>
        <begin position="4686"/>
        <end position="4724"/>
    </location>
</feature>
<keyword evidence="10" id="KW-0812">Transmembrane</keyword>
<feature type="compositionally biased region" description="Acidic residues" evidence="9">
    <location>
        <begin position="4044"/>
        <end position="4053"/>
    </location>
</feature>
<feature type="region of interest" description="Disordered" evidence="9">
    <location>
        <begin position="5370"/>
        <end position="5399"/>
    </location>
</feature>
<dbReference type="InterPro" id="IPR036770">
    <property type="entry name" value="Ankyrin_rpt-contain_sf"/>
</dbReference>
<proteinExistence type="predicted"/>
<gene>
    <name evidence="12" type="primary">ANK2</name>
    <name evidence="12" type="ORF">T10_4431</name>
</gene>
<dbReference type="PRINTS" id="PR01415">
    <property type="entry name" value="ANKYRIN"/>
</dbReference>
<dbReference type="FunFam" id="1.25.40.20:FF:000095">
    <property type="entry name" value="Ankyrin 2, isoform J"/>
    <property type="match status" value="1"/>
</dbReference>
<accession>A0A0V1MRV3</accession>
<dbReference type="PANTHER" id="PTHR24123:SF141">
    <property type="entry name" value="ANKYRIN 2, ISOFORM U"/>
    <property type="match status" value="1"/>
</dbReference>
<feature type="compositionally biased region" description="Polar residues" evidence="9">
    <location>
        <begin position="7328"/>
        <end position="7343"/>
    </location>
</feature>
<dbReference type="PROSITE" id="PS50088">
    <property type="entry name" value="ANK_REPEAT"/>
    <property type="match status" value="21"/>
</dbReference>
<dbReference type="Proteomes" id="UP000054843">
    <property type="component" value="Unassembled WGS sequence"/>
</dbReference>
<reference evidence="12 13" key="1">
    <citation type="submission" date="2015-01" db="EMBL/GenBank/DDBJ databases">
        <title>Evolution of Trichinella species and genotypes.</title>
        <authorList>
            <person name="Korhonen P.K."/>
            <person name="Edoardo P."/>
            <person name="Giuseppe L.R."/>
            <person name="Gasser R.B."/>
        </authorList>
    </citation>
    <scope>NUCLEOTIDE SEQUENCE [LARGE SCALE GENOMIC DNA]</scope>
    <source>
        <strain evidence="12">ISS1980</strain>
    </source>
</reference>
<feature type="repeat" description="ANK" evidence="7">
    <location>
        <begin position="869"/>
        <end position="901"/>
    </location>
</feature>
<feature type="region of interest" description="Disordered" evidence="9">
    <location>
        <begin position="4035"/>
        <end position="4060"/>
    </location>
</feature>
<evidence type="ECO:0000256" key="6">
    <source>
        <dbReference type="ARBA" id="ARBA00023136"/>
    </source>
</evidence>
<feature type="compositionally biased region" description="Basic and acidic residues" evidence="9">
    <location>
        <begin position="2586"/>
        <end position="2600"/>
    </location>
</feature>
<feature type="repeat" description="ANK" evidence="7">
    <location>
        <begin position="803"/>
        <end position="835"/>
    </location>
</feature>
<feature type="repeat" description="ANK" evidence="7">
    <location>
        <begin position="1166"/>
        <end position="1198"/>
    </location>
</feature>
<feature type="compositionally biased region" description="Polar residues" evidence="9">
    <location>
        <begin position="7371"/>
        <end position="7398"/>
    </location>
</feature>
<feature type="region of interest" description="Disordered" evidence="9">
    <location>
        <begin position="2441"/>
        <end position="2469"/>
    </location>
</feature>
<dbReference type="InterPro" id="IPR040745">
    <property type="entry name" value="Ankyrin_UPA"/>
</dbReference>
<evidence type="ECO:0000256" key="7">
    <source>
        <dbReference type="PROSITE-ProRule" id="PRU00023"/>
    </source>
</evidence>
<comment type="caution">
    <text evidence="12">The sequence shown here is derived from an EMBL/GenBank/DDBJ whole genome shotgun (WGS) entry which is preliminary data.</text>
</comment>
<dbReference type="InterPro" id="IPR000906">
    <property type="entry name" value="ZU5_dom"/>
</dbReference>
<feature type="region of interest" description="Disordered" evidence="9">
    <location>
        <begin position="7628"/>
        <end position="7649"/>
    </location>
</feature>
<evidence type="ECO:0000256" key="10">
    <source>
        <dbReference type="SAM" id="Phobius"/>
    </source>
</evidence>
<dbReference type="SMART" id="SM00218">
    <property type="entry name" value="ZU5"/>
    <property type="match status" value="1"/>
</dbReference>
<evidence type="ECO:0000256" key="9">
    <source>
        <dbReference type="SAM" id="MobiDB-lite"/>
    </source>
</evidence>
<feature type="region of interest" description="Disordered" evidence="9">
    <location>
        <begin position="5414"/>
        <end position="5455"/>
    </location>
</feature>
<dbReference type="InterPro" id="IPR007720">
    <property type="entry name" value="PigQ/GPI1"/>
</dbReference>
<feature type="compositionally biased region" description="Acidic residues" evidence="9">
    <location>
        <begin position="3779"/>
        <end position="3788"/>
    </location>
</feature>
<organism evidence="12 13">
    <name type="scientific">Trichinella papuae</name>
    <dbReference type="NCBI Taxonomy" id="268474"/>
    <lineage>
        <taxon>Eukaryota</taxon>
        <taxon>Metazoa</taxon>
        <taxon>Ecdysozoa</taxon>
        <taxon>Nematoda</taxon>
        <taxon>Enoplea</taxon>
        <taxon>Dorylaimia</taxon>
        <taxon>Trichinellida</taxon>
        <taxon>Trichinellidae</taxon>
        <taxon>Trichinella</taxon>
    </lineage>
</organism>
<evidence type="ECO:0000259" key="11">
    <source>
        <dbReference type="PROSITE" id="PS51145"/>
    </source>
</evidence>
<feature type="region of interest" description="Disordered" evidence="9">
    <location>
        <begin position="2586"/>
        <end position="2607"/>
    </location>
</feature>
<dbReference type="SUPFAM" id="SSF48403">
    <property type="entry name" value="Ankyrin repeat"/>
    <property type="match status" value="3"/>
</dbReference>
<dbReference type="InterPro" id="IPR051165">
    <property type="entry name" value="Multifunctional_ANK_Repeat"/>
</dbReference>